<dbReference type="GO" id="GO:0016757">
    <property type="term" value="F:glycosyltransferase activity"/>
    <property type="evidence" value="ECO:0007669"/>
    <property type="project" value="UniProtKB-KW"/>
</dbReference>
<reference evidence="4 5" key="1">
    <citation type="submission" date="2017-03" db="EMBL/GenBank/DDBJ databases">
        <title>Comparative genomics of the toxic Baltic Sea cyanobacteria Nodularia spumigena UHCC 0039 and its response on varying salinity.</title>
        <authorList>
            <person name="Teikari J.E."/>
        </authorList>
    </citation>
    <scope>NUCLEOTIDE SEQUENCE [LARGE SCALE GENOMIC DNA]</scope>
    <source>
        <strain evidence="4 5">UHCC 0039</strain>
    </source>
</reference>
<dbReference type="Pfam" id="PF00534">
    <property type="entry name" value="Glycos_transf_1"/>
    <property type="match status" value="1"/>
</dbReference>
<dbReference type="GeneID" id="78019661"/>
<dbReference type="EMBL" id="CP020114">
    <property type="protein sequence ID" value="AVZ31591.1"/>
    <property type="molecule type" value="Genomic_DNA"/>
</dbReference>
<feature type="domain" description="Glycosyl transferase family 1" evidence="3">
    <location>
        <begin position="239"/>
        <end position="388"/>
    </location>
</feature>
<evidence type="ECO:0000259" key="3">
    <source>
        <dbReference type="Pfam" id="PF00534"/>
    </source>
</evidence>
<evidence type="ECO:0000256" key="2">
    <source>
        <dbReference type="ARBA" id="ARBA00022679"/>
    </source>
</evidence>
<dbReference type="EC" id="2.4.1.301" evidence="4"/>
<organism evidence="4 5">
    <name type="scientific">Nodularia spumigena UHCC 0039</name>
    <dbReference type="NCBI Taxonomy" id="1914872"/>
    <lineage>
        <taxon>Bacteria</taxon>
        <taxon>Bacillati</taxon>
        <taxon>Cyanobacteriota</taxon>
        <taxon>Cyanophyceae</taxon>
        <taxon>Nostocales</taxon>
        <taxon>Nodulariaceae</taxon>
        <taxon>Nodularia</taxon>
    </lineage>
</organism>
<keyword evidence="2 4" id="KW-0808">Transferase</keyword>
<protein>
    <submittedName>
        <fullName evidence="4">Alpha-D-kanosaminyltransferase</fullName>
        <ecNumber evidence="4">2.4.1.301</ecNumber>
    </submittedName>
</protein>
<keyword evidence="1 4" id="KW-0328">Glycosyltransferase</keyword>
<dbReference type="CDD" id="cd03801">
    <property type="entry name" value="GT4_PimA-like"/>
    <property type="match status" value="1"/>
</dbReference>
<dbReference type="InterPro" id="IPR001296">
    <property type="entry name" value="Glyco_trans_1"/>
</dbReference>
<proteinExistence type="predicted"/>
<accession>A0A2S0QB40</accession>
<dbReference type="PANTHER" id="PTHR12526:SF510">
    <property type="entry name" value="D-INOSITOL 3-PHOSPHATE GLYCOSYLTRANSFERASE"/>
    <property type="match status" value="1"/>
</dbReference>
<evidence type="ECO:0000313" key="4">
    <source>
        <dbReference type="EMBL" id="AVZ31591.1"/>
    </source>
</evidence>
<dbReference type="AlphaFoldDB" id="A0A2S0QB40"/>
<evidence type="ECO:0000256" key="1">
    <source>
        <dbReference type="ARBA" id="ARBA00022676"/>
    </source>
</evidence>
<name>A0A2S0QB40_NODSP</name>
<sequence>MLNEQRWSVALLGARMHYAVPRILHNAGILEHLFTDICAVKGWPRLLNFVPGKLQSDGVKRLLGRVPDGIPPEHITAFNQLGWSYAQRLRQASNRAEITAAFLWAGKKFCDLVLKTGLGSATGIYTFNSAGLEILQSARQQDMQTVMEQTIAPRSLEYQLLQAEQEFFPDWEIPLSADPYLEEYIWREEQEWMQSDMILCGSEFVREAIKVCGGPSDRCRVVPYGVDISIIPEKKQISQPSPLRVLTVGSISLRKGSPYVLEAARQLRGKVEFRMVGTVNIKTEAQSQLNDYIQLTGPIPRIEILSQYAWADVFLLPSLCEGSATVTYEALAAGLPVICTTNTGSVVRDGIDGFIVPIRNSLAIMEKLELLALNPELRDQMAQNARQRAWEFTLKSYHQRLMDILVPEAV</sequence>
<dbReference type="SUPFAM" id="SSF53756">
    <property type="entry name" value="UDP-Glycosyltransferase/glycogen phosphorylase"/>
    <property type="match status" value="1"/>
</dbReference>
<dbReference type="Proteomes" id="UP000244056">
    <property type="component" value="Chromosome"/>
</dbReference>
<dbReference type="Gene3D" id="3.40.50.2000">
    <property type="entry name" value="Glycogen Phosphorylase B"/>
    <property type="match status" value="2"/>
</dbReference>
<dbReference type="KEGG" id="nsp:BMF81_04447"/>
<evidence type="ECO:0000313" key="5">
    <source>
        <dbReference type="Proteomes" id="UP000244056"/>
    </source>
</evidence>
<gene>
    <name evidence="4" type="primary">kanE_2</name>
    <name evidence="4" type="ORF">BMF81_04447</name>
</gene>
<dbReference type="PANTHER" id="PTHR12526">
    <property type="entry name" value="GLYCOSYLTRANSFERASE"/>
    <property type="match status" value="1"/>
</dbReference>
<dbReference type="RefSeq" id="WP_234419793.1">
    <property type="nucleotide sequence ID" value="NZ_CAWNZE010000001.1"/>
</dbReference>